<dbReference type="GO" id="GO:0005085">
    <property type="term" value="F:guanyl-nucleotide exchange factor activity"/>
    <property type="evidence" value="ECO:0007669"/>
    <property type="project" value="InterPro"/>
</dbReference>
<evidence type="ECO:0000313" key="8">
    <source>
        <dbReference type="RefSeq" id="XP_033240234.1"/>
    </source>
</evidence>
<reference evidence="7 8" key="1">
    <citation type="submission" date="2025-04" db="UniProtKB">
        <authorList>
            <consortium name="RefSeq"/>
        </authorList>
    </citation>
    <scope>IDENTIFICATION</scope>
    <source>
        <strain evidence="7 8">MV-25-SWS-2005</strain>
        <tissue evidence="7 8">Whole body</tissue>
    </source>
</reference>
<evidence type="ECO:0000256" key="2">
    <source>
        <dbReference type="PROSITE-ProRule" id="PRU00192"/>
    </source>
</evidence>
<feature type="compositionally biased region" description="Low complexity" evidence="3">
    <location>
        <begin position="25"/>
        <end position="46"/>
    </location>
</feature>
<dbReference type="SUPFAM" id="SSF50044">
    <property type="entry name" value="SH3-domain"/>
    <property type="match status" value="1"/>
</dbReference>
<dbReference type="Gene3D" id="1.20.900.10">
    <property type="entry name" value="Dbl homology (DH) domain"/>
    <property type="match status" value="1"/>
</dbReference>
<feature type="compositionally biased region" description="Basic residues" evidence="3">
    <location>
        <begin position="1411"/>
        <end position="1424"/>
    </location>
</feature>
<protein>
    <submittedName>
        <fullName evidence="7 8">Uncharacterized protein Exn isoform X1</fullName>
    </submittedName>
</protein>
<evidence type="ECO:0000256" key="3">
    <source>
        <dbReference type="SAM" id="MobiDB-lite"/>
    </source>
</evidence>
<keyword evidence="1 2" id="KW-0728">SH3 domain</keyword>
<feature type="region of interest" description="Disordered" evidence="3">
    <location>
        <begin position="1157"/>
        <end position="1240"/>
    </location>
</feature>
<dbReference type="SMART" id="SM00325">
    <property type="entry name" value="RhoGEF"/>
    <property type="match status" value="1"/>
</dbReference>
<dbReference type="Pfam" id="PF00621">
    <property type="entry name" value="RhoGEF"/>
    <property type="match status" value="1"/>
</dbReference>
<feature type="region of interest" description="Disordered" evidence="3">
    <location>
        <begin position="1476"/>
        <end position="1503"/>
    </location>
</feature>
<feature type="compositionally biased region" description="Low complexity" evidence="3">
    <location>
        <begin position="64"/>
        <end position="79"/>
    </location>
</feature>
<feature type="compositionally biased region" description="Basic residues" evidence="3">
    <location>
        <begin position="1327"/>
        <end position="1341"/>
    </location>
</feature>
<dbReference type="InterPro" id="IPR001452">
    <property type="entry name" value="SH3_domain"/>
</dbReference>
<dbReference type="InterPro" id="IPR047270">
    <property type="entry name" value="PH_ephexin"/>
</dbReference>
<feature type="domain" description="DH" evidence="5">
    <location>
        <begin position="1643"/>
        <end position="1831"/>
    </location>
</feature>
<dbReference type="CDD" id="cd01221">
    <property type="entry name" value="PH_ephexin"/>
    <property type="match status" value="1"/>
</dbReference>
<feature type="compositionally biased region" description="Pro residues" evidence="3">
    <location>
        <begin position="1431"/>
        <end position="1444"/>
    </location>
</feature>
<dbReference type="SUPFAM" id="SSF48065">
    <property type="entry name" value="DBL homology domain (DH-domain)"/>
    <property type="match status" value="1"/>
</dbReference>
<feature type="compositionally biased region" description="Acidic residues" evidence="3">
    <location>
        <begin position="1197"/>
        <end position="1210"/>
    </location>
</feature>
<feature type="region of interest" description="Disordered" evidence="3">
    <location>
        <begin position="1516"/>
        <end position="1544"/>
    </location>
</feature>
<dbReference type="Proteomes" id="UP000001819">
    <property type="component" value="Chromosome X"/>
</dbReference>
<keyword evidence="6" id="KW-1185">Reference proteome</keyword>
<dbReference type="Gene3D" id="2.30.29.30">
    <property type="entry name" value="Pleckstrin-homology domain (PH domain)/Phosphotyrosine-binding domain (PTB)"/>
    <property type="match status" value="1"/>
</dbReference>
<gene>
    <name evidence="7 8 9" type="primary">Exn</name>
</gene>
<feature type="region of interest" description="Disordered" evidence="3">
    <location>
        <begin position="64"/>
        <end position="90"/>
    </location>
</feature>
<dbReference type="PANTHER" id="PTHR12845">
    <property type="entry name" value="GUANINE NUCLEOTIDE EXCHANGE FACTOR"/>
    <property type="match status" value="1"/>
</dbReference>
<dbReference type="InterPro" id="IPR036028">
    <property type="entry name" value="SH3-like_dom_sf"/>
</dbReference>
<dbReference type="RefSeq" id="XP_015043887.2">
    <property type="nucleotide sequence ID" value="XM_015188401.2"/>
</dbReference>
<evidence type="ECO:0000259" key="4">
    <source>
        <dbReference type="PROSITE" id="PS50002"/>
    </source>
</evidence>
<evidence type="ECO:0000313" key="9">
    <source>
        <dbReference type="RefSeq" id="XP_033240235.1"/>
    </source>
</evidence>
<feature type="region of interest" description="Disordered" evidence="3">
    <location>
        <begin position="20"/>
        <end position="50"/>
    </location>
</feature>
<feature type="region of interest" description="Disordered" evidence="3">
    <location>
        <begin position="1051"/>
        <end position="1107"/>
    </location>
</feature>
<feature type="compositionally biased region" description="Pro residues" evidence="3">
    <location>
        <begin position="912"/>
        <end position="923"/>
    </location>
</feature>
<evidence type="ECO:0000259" key="5">
    <source>
        <dbReference type="PROSITE" id="PS50010"/>
    </source>
</evidence>
<dbReference type="CDD" id="cd11793">
    <property type="entry name" value="SH3_ephexin1_like"/>
    <property type="match status" value="1"/>
</dbReference>
<feature type="region of interest" description="Disordered" evidence="3">
    <location>
        <begin position="856"/>
        <end position="937"/>
    </location>
</feature>
<feature type="compositionally biased region" description="Basic and acidic residues" evidence="3">
    <location>
        <begin position="741"/>
        <end position="769"/>
    </location>
</feature>
<feature type="region of interest" description="Disordered" evidence="3">
    <location>
        <begin position="376"/>
        <end position="395"/>
    </location>
</feature>
<dbReference type="InterPro" id="IPR047271">
    <property type="entry name" value="Ephexin-like"/>
</dbReference>
<dbReference type="PANTHER" id="PTHR12845:SF5">
    <property type="entry name" value="EPHEXIN, ISOFORM D"/>
    <property type="match status" value="1"/>
</dbReference>
<evidence type="ECO:0000256" key="1">
    <source>
        <dbReference type="ARBA" id="ARBA00022443"/>
    </source>
</evidence>
<dbReference type="InterPro" id="IPR000219">
    <property type="entry name" value="DH_dom"/>
</dbReference>
<evidence type="ECO:0000313" key="6">
    <source>
        <dbReference type="Proteomes" id="UP000001819"/>
    </source>
</evidence>
<dbReference type="Pfam" id="PF00018">
    <property type="entry name" value="SH3_1"/>
    <property type="match status" value="1"/>
</dbReference>
<feature type="compositionally biased region" description="Gly residues" evidence="3">
    <location>
        <begin position="1052"/>
        <end position="1064"/>
    </location>
</feature>
<evidence type="ECO:0000313" key="7">
    <source>
        <dbReference type="RefSeq" id="XP_015043887.2"/>
    </source>
</evidence>
<dbReference type="Gene3D" id="2.30.30.40">
    <property type="entry name" value="SH3 Domains"/>
    <property type="match status" value="1"/>
</dbReference>
<feature type="region of interest" description="Disordered" evidence="3">
    <location>
        <begin position="523"/>
        <end position="555"/>
    </location>
</feature>
<accession>A0A6I8WCE6</accession>
<dbReference type="CDD" id="cd00160">
    <property type="entry name" value="RhoGEF"/>
    <property type="match status" value="1"/>
</dbReference>
<feature type="compositionally biased region" description="Low complexity" evidence="3">
    <location>
        <begin position="310"/>
        <end position="345"/>
    </location>
</feature>
<dbReference type="InterPro" id="IPR011993">
    <property type="entry name" value="PH-like_dom_sf"/>
</dbReference>
<dbReference type="ExpressionAtlas" id="A0A6I8WCE6">
    <property type="expression patterns" value="baseline"/>
</dbReference>
<feature type="region of interest" description="Disordered" evidence="3">
    <location>
        <begin position="590"/>
        <end position="610"/>
    </location>
</feature>
<dbReference type="RefSeq" id="XP_033240235.1">
    <property type="nucleotide sequence ID" value="XM_033384344.1"/>
</dbReference>
<dbReference type="SMART" id="SM00326">
    <property type="entry name" value="SH3"/>
    <property type="match status" value="1"/>
</dbReference>
<feature type="region of interest" description="Disordered" evidence="3">
    <location>
        <begin position="260"/>
        <end position="349"/>
    </location>
</feature>
<feature type="compositionally biased region" description="Basic and acidic residues" evidence="3">
    <location>
        <begin position="1220"/>
        <end position="1230"/>
    </location>
</feature>
<feature type="region of interest" description="Disordered" evidence="3">
    <location>
        <begin position="1300"/>
        <end position="1346"/>
    </location>
</feature>
<feature type="compositionally biased region" description="Polar residues" evidence="3">
    <location>
        <begin position="1300"/>
        <end position="1309"/>
    </location>
</feature>
<dbReference type="PROSITE" id="PS50002">
    <property type="entry name" value="SH3"/>
    <property type="match status" value="1"/>
</dbReference>
<dbReference type="SUPFAM" id="SSF50729">
    <property type="entry name" value="PH domain-like"/>
    <property type="match status" value="1"/>
</dbReference>
<organism evidence="6 8">
    <name type="scientific">Drosophila pseudoobscura pseudoobscura</name>
    <name type="common">Fruit fly</name>
    <dbReference type="NCBI Taxonomy" id="46245"/>
    <lineage>
        <taxon>Eukaryota</taxon>
        <taxon>Metazoa</taxon>
        <taxon>Ecdysozoa</taxon>
        <taxon>Arthropoda</taxon>
        <taxon>Hexapoda</taxon>
        <taxon>Insecta</taxon>
        <taxon>Pterygota</taxon>
        <taxon>Neoptera</taxon>
        <taxon>Endopterygota</taxon>
        <taxon>Diptera</taxon>
        <taxon>Brachycera</taxon>
        <taxon>Muscomorpha</taxon>
        <taxon>Ephydroidea</taxon>
        <taxon>Drosophilidae</taxon>
        <taxon>Drosophila</taxon>
        <taxon>Sophophora</taxon>
    </lineage>
</organism>
<feature type="region of interest" description="Disordered" evidence="3">
    <location>
        <begin position="498"/>
        <end position="517"/>
    </location>
</feature>
<feature type="compositionally biased region" description="Polar residues" evidence="3">
    <location>
        <begin position="80"/>
        <end position="90"/>
    </location>
</feature>
<feature type="region of interest" description="Disordered" evidence="3">
    <location>
        <begin position="1365"/>
        <end position="1460"/>
    </location>
</feature>
<feature type="region of interest" description="Disordered" evidence="3">
    <location>
        <begin position="741"/>
        <end position="784"/>
    </location>
</feature>
<feature type="domain" description="SH3" evidence="4">
    <location>
        <begin position="2007"/>
        <end position="2068"/>
    </location>
</feature>
<feature type="compositionally biased region" description="Basic and acidic residues" evidence="3">
    <location>
        <begin position="894"/>
        <end position="904"/>
    </location>
</feature>
<feature type="compositionally biased region" description="Polar residues" evidence="3">
    <location>
        <begin position="1476"/>
        <end position="1485"/>
    </location>
</feature>
<sequence>MWSPAMAMAMSPVRDAAAHTRCDLNGNPTSAGATNTTSATSSTSSPRKTKKTIINWLVNGSRAATATATPTASASVSASDSDNNNRQSVRDNASLDDYQNQNQNQNQNQSCNCESRAFRDFRGVQTLRLLWNRRIKSASEDHTGAPSSRASSLGTLRMLNKSVSCLVNAFNNPSPEQSLAKRAASLHNLQDATAQQQQLQREKDNFYKYKNAEQARMRSKLRPSSDEAVINANRIPSANATKNASATLVASKCDDSVPPLPPAATECNMESPSPRRLSDNVISSMEQEEEEEEVELRATPARSRARARVRVSLSAASAQSGGSSESEHTTSTQTSSTVTSSGTRTVTKRKYSFKTHAGKSYVQHHTPRRINSSCLAGMGQATDAPPSNNSSGNISKNSLVAKLTQQFNEIIQKDARVLEEVKRKKGVWLARGSHVYKIVEKQPPVMQQQQQQLPPESGISTVQRNIKKFETLEKPSVPQKSEQLRRRHLELVAATAQTRGSNSLTLKTKRSLKGSPAELEVVCEEAKTPVETEPAAEEEATKEDQPTAGQQQDVAMDDDLKPDLEMDEERQKQRKHKYASIYEKLRFTFTSRSRKSTSPSPTKNAPEMVPEMVPEMEINQKEELDPEPDPYPGGKDASSPQMMVPCIEADADSKILDALEVLDQKLKEISAHSESGELLLGTNDDFEQRLLPNTSFVYQAANKQISNNQLLVNQAVNVTLVNAIEGEQMIMEQKQLMNAERENQKGTVKEEQVAPKEDDAQTDEPKQVPEEEEPESIYEPITPSGMSAIEPKTEAQASGLFKIADIQKSEIIEDIYQTVEEASASPTATPSCPRPNTWMEDYESIAGSCEAAAPDFDGYESFAPPPPKPAANAEDALPMATPSPGAHGGTLGRNTRDELPELPKPKRVLPKSPTPLRPAPPKPNHASTLDLGKDEDEDENIYDTIKGCYESMHTKAPASNSNSSGSGGTTTNDAISLGSNCYESISHYRKAKTTATGHGHGPGGTCIQLSSSGSTLTISSDHKTNSLYESSLAAAGCVIYGSASVGCRSSLGSGGSASSGGGAKRSGDKRSSIAGSSDNSDAWVDISDGEGASASPADRLEARPPTEAQFVVVRERLKPHRTRSPDWSKRIRDKRLQQKKAISCIEDDSDHYYETLHSSQLQRQPDGARSGLRASHRRAKNHSVSAHALGEHVANSDDYDSFETDSDEHGEESPGQRLRNHNDSGVDMRNHRLPKPPAPQNQVYEFVRKFKDFISNKKSPKGSQQKLYENTTTGTAFYVESCGKKQEEIYENTEYAAKTLSSSEKTLNGSGSGGFQSPAEQPAVLRAKQKNGKSLRSRLRKSLVGSTFDSKQLSALTATRSTFYLEDPPEVGPEPNSAGELDSGFSEKASSGDIPVQMPSAEAQKFSTVARKAKKEAKATRRRTTIGLRPNDPPPPPPPAPPFPGLKVDHGQGGQGQQGQTTSWYAECGVFKQSSHLNGTPSQATDDLATPTPSAHGGGGSSWYAESGLYQTSGISVASSSGSSGVSTGNEAGLGDDLQTEPHSMFSNEPLYQMYSAAKLESITRDLEVHESSADGYEEIGMHALRSPKPQPEPVHVEQLPKQRPSALQLVGPKNGPSRTLWSEIPEVIHSGILPTLKSRERSLQEAKFEIITSEASYLKSLTLLRRHFMNNSAFVDSSVLSSQDRKELFSYIVPVHECSERLLTELECCWQDNIMLHGLSRCIYEIAERHFHVYIAFCEHQGRMDRTLRRLKEAKNGVFQQHLEKLEASPSCCGLNLLSFLMLPMQRITRLPLLIDAVFSKESPHNQEEYESWKRTLALVQKVVAQCNEAANRWEQAHELDRISKQLEFPSNIRALAIVPVGVTKHGAKPRFLVKRGELTHLVWRGDDAKLTFGKRFTKSSIYAFLFSDLLVLCKRRGESNFSVFDYCPRSMLTIASGETLPQLPTKDIKDQAGKNLILMTLLENCDRKTVELVLSCPSVSDQQRWLQAMRPPESETPGEKLYESWDCPQVVAKHSYKSDEPDVLNLELGDVVNVTRKLPDGWYQGERIRDGAVGWFPGSYTDELNSAHVRSRNLKQRHRLLTFTATYLEAQKGK</sequence>
<name>A0A6I8WCE6_DROPS</name>
<proteinExistence type="predicted"/>
<dbReference type="PROSITE" id="PS50010">
    <property type="entry name" value="DH_2"/>
    <property type="match status" value="1"/>
</dbReference>
<dbReference type="RefSeq" id="XP_033240234.1">
    <property type="nucleotide sequence ID" value="XM_033384343.1"/>
</dbReference>
<dbReference type="InterPro" id="IPR035899">
    <property type="entry name" value="DBL_dom_sf"/>
</dbReference>
<feature type="compositionally biased region" description="Low complexity" evidence="3">
    <location>
        <begin position="1516"/>
        <end position="1529"/>
    </location>
</feature>